<keyword evidence="5 9" id="KW-0064">Aspartyl protease</keyword>
<comment type="function">
    <text evidence="9">This protein specifically catalyzes the removal of signal peptides from prolipoproteins.</text>
</comment>
<dbReference type="UniPathway" id="UPA00665"/>
<dbReference type="InterPro" id="IPR001872">
    <property type="entry name" value="Peptidase_A8"/>
</dbReference>
<evidence type="ECO:0000256" key="3">
    <source>
        <dbReference type="ARBA" id="ARBA00022670"/>
    </source>
</evidence>
<evidence type="ECO:0000256" key="2">
    <source>
        <dbReference type="ARBA" id="ARBA00022475"/>
    </source>
</evidence>
<reference evidence="12 13" key="1">
    <citation type="submission" date="2018-06" db="EMBL/GenBank/DDBJ databases">
        <authorList>
            <consortium name="Pathogen Informatics"/>
            <person name="Doyle S."/>
        </authorList>
    </citation>
    <scope>NUCLEOTIDE SEQUENCE [LARGE SCALE GENOMIC DNA]</scope>
    <source>
        <strain evidence="12 13">NCTC13067</strain>
    </source>
</reference>
<proteinExistence type="inferred from homology"/>
<dbReference type="GO" id="GO:0006508">
    <property type="term" value="P:proteolysis"/>
    <property type="evidence" value="ECO:0007669"/>
    <property type="project" value="UniProtKB-KW"/>
</dbReference>
<evidence type="ECO:0000256" key="6">
    <source>
        <dbReference type="ARBA" id="ARBA00022801"/>
    </source>
</evidence>
<feature type="transmembrane region" description="Helical" evidence="9">
    <location>
        <begin position="175"/>
        <end position="200"/>
    </location>
</feature>
<keyword evidence="6 9" id="KW-0378">Hydrolase</keyword>
<feature type="active site" evidence="9">
    <location>
        <position position="186"/>
    </location>
</feature>
<evidence type="ECO:0000256" key="10">
    <source>
        <dbReference type="RuleBase" id="RU004181"/>
    </source>
</evidence>
<evidence type="ECO:0000313" key="12">
    <source>
        <dbReference type="EMBL" id="SUB94307.1"/>
    </source>
</evidence>
<dbReference type="Pfam" id="PF01252">
    <property type="entry name" value="Peptidase_A8"/>
    <property type="match status" value="1"/>
</dbReference>
<dbReference type="EMBL" id="UGTM01000002">
    <property type="protein sequence ID" value="SUB94307.1"/>
    <property type="molecule type" value="Genomic_DNA"/>
</dbReference>
<evidence type="ECO:0000256" key="7">
    <source>
        <dbReference type="ARBA" id="ARBA00022989"/>
    </source>
</evidence>
<evidence type="ECO:0000256" key="4">
    <source>
        <dbReference type="ARBA" id="ARBA00022692"/>
    </source>
</evidence>
<dbReference type="PANTHER" id="PTHR33695:SF1">
    <property type="entry name" value="LIPOPROTEIN SIGNAL PEPTIDASE"/>
    <property type="match status" value="1"/>
</dbReference>
<evidence type="ECO:0000256" key="8">
    <source>
        <dbReference type="ARBA" id="ARBA00023136"/>
    </source>
</evidence>
<organism evidence="12 13">
    <name type="scientific">Prevotella denticola</name>
    <dbReference type="NCBI Taxonomy" id="28129"/>
    <lineage>
        <taxon>Bacteria</taxon>
        <taxon>Pseudomonadati</taxon>
        <taxon>Bacteroidota</taxon>
        <taxon>Bacteroidia</taxon>
        <taxon>Bacteroidales</taxon>
        <taxon>Prevotellaceae</taxon>
        <taxon>Prevotella</taxon>
    </lineage>
</organism>
<dbReference type="GO" id="GO:0005886">
    <property type="term" value="C:plasma membrane"/>
    <property type="evidence" value="ECO:0007669"/>
    <property type="project" value="UniProtKB-SubCell"/>
</dbReference>
<comment type="subcellular location">
    <subcellularLocation>
        <location evidence="9">Cell membrane</location>
        <topology evidence="9">Multi-pass membrane protein</topology>
    </subcellularLocation>
</comment>
<keyword evidence="8 9" id="KW-0472">Membrane</keyword>
<comment type="catalytic activity">
    <reaction evidence="9">
        <text>Release of signal peptides from bacterial membrane prolipoproteins. Hydrolyzes -Xaa-Yaa-Zaa-|-(S,diacylglyceryl)Cys-, in which Xaa is hydrophobic (preferably Leu), and Yaa (Ala or Ser) and Zaa (Gly or Ala) have small, neutral side chains.</text>
        <dbReference type="EC" id="3.4.23.36"/>
    </reaction>
</comment>
<keyword evidence="12" id="KW-0449">Lipoprotein</keyword>
<dbReference type="NCBIfam" id="NF011369">
    <property type="entry name" value="PRK14788.1"/>
    <property type="match status" value="1"/>
</dbReference>
<dbReference type="Proteomes" id="UP000255469">
    <property type="component" value="Unassembled WGS sequence"/>
</dbReference>
<sequence>MSKQKKQSLTAASLIVLLILIDQVIKVAVKLNMNLGESIHIFDWFQIEFVENVGMAWGMELGSKLFLSVFRIIAIGLLLWYISNRIRQGARTGYIVVLAMITAGAAGNIFDSIFYGQIFTASTPYYIEGATPATLVSWGEGYAPVLMGKVVDMFYFPLFRGTFPDWFPLWGGESFVFFSPVFNFADSCISIGVITIILAFRKDFNGWVPANSRPVADSKAAVGRTGVDSQDNVDNRMTDDKK</sequence>
<accession>A0A379ED25</accession>
<keyword evidence="4 9" id="KW-0812">Transmembrane</keyword>
<gene>
    <name evidence="9" type="primary">lspA</name>
    <name evidence="12" type="ORF">NCTC13067_02176</name>
</gene>
<feature type="region of interest" description="Disordered" evidence="11">
    <location>
        <begin position="219"/>
        <end position="242"/>
    </location>
</feature>
<protein>
    <recommendedName>
        <fullName evidence="9">Lipoprotein signal peptidase</fullName>
        <ecNumber evidence="9">3.4.23.36</ecNumber>
    </recommendedName>
    <alternativeName>
        <fullName evidence="9">Prolipoprotein signal peptidase</fullName>
    </alternativeName>
    <alternativeName>
        <fullName evidence="9">Signal peptidase II</fullName>
        <shortName evidence="9">SPase II</shortName>
    </alternativeName>
</protein>
<dbReference type="AlphaFoldDB" id="A0A379ED25"/>
<keyword evidence="3 9" id="KW-0645">Protease</keyword>
<feature type="active site" evidence="9">
    <location>
        <position position="152"/>
    </location>
</feature>
<dbReference type="RefSeq" id="WP_025067915.1">
    <property type="nucleotide sequence ID" value="NZ_UGTM01000002.1"/>
</dbReference>
<comment type="similarity">
    <text evidence="1 9 10">Belongs to the peptidase A8 family.</text>
</comment>
<keyword evidence="7 9" id="KW-1133">Transmembrane helix</keyword>
<evidence type="ECO:0000256" key="1">
    <source>
        <dbReference type="ARBA" id="ARBA00006139"/>
    </source>
</evidence>
<dbReference type="PRINTS" id="PR00781">
    <property type="entry name" value="LIPOSIGPTASE"/>
</dbReference>
<dbReference type="GO" id="GO:0004190">
    <property type="term" value="F:aspartic-type endopeptidase activity"/>
    <property type="evidence" value="ECO:0007669"/>
    <property type="project" value="UniProtKB-UniRule"/>
</dbReference>
<dbReference type="PANTHER" id="PTHR33695">
    <property type="entry name" value="LIPOPROTEIN SIGNAL PEPTIDASE"/>
    <property type="match status" value="1"/>
</dbReference>
<dbReference type="EC" id="3.4.23.36" evidence="9"/>
<feature type="compositionally biased region" description="Basic and acidic residues" evidence="11">
    <location>
        <begin position="233"/>
        <end position="242"/>
    </location>
</feature>
<keyword evidence="2 9" id="KW-1003">Cell membrane</keyword>
<evidence type="ECO:0000313" key="13">
    <source>
        <dbReference type="Proteomes" id="UP000255469"/>
    </source>
</evidence>
<comment type="caution">
    <text evidence="9">Lacks conserved residue(s) required for the propagation of feature annotation.</text>
</comment>
<dbReference type="HAMAP" id="MF_00161">
    <property type="entry name" value="LspA"/>
    <property type="match status" value="1"/>
</dbReference>
<comment type="pathway">
    <text evidence="9">Protein modification; lipoprotein biosynthesis (signal peptide cleavage).</text>
</comment>
<evidence type="ECO:0000256" key="9">
    <source>
        <dbReference type="HAMAP-Rule" id="MF_00161"/>
    </source>
</evidence>
<name>A0A379ED25_9BACT</name>
<evidence type="ECO:0000256" key="5">
    <source>
        <dbReference type="ARBA" id="ARBA00022750"/>
    </source>
</evidence>
<feature type="transmembrane region" description="Helical" evidence="9">
    <location>
        <begin position="65"/>
        <end position="82"/>
    </location>
</feature>
<evidence type="ECO:0000256" key="11">
    <source>
        <dbReference type="SAM" id="MobiDB-lite"/>
    </source>
</evidence>
<feature type="transmembrane region" description="Helical" evidence="9">
    <location>
        <begin position="94"/>
        <end position="115"/>
    </location>
</feature>